<evidence type="ECO:0000313" key="5">
    <source>
        <dbReference type="Proteomes" id="UP001231189"/>
    </source>
</evidence>
<comment type="caution">
    <text evidence="4">The sequence shown here is derived from an EMBL/GenBank/DDBJ whole genome shotgun (WGS) entry which is preliminary data.</text>
</comment>
<dbReference type="Pfam" id="PF05266">
    <property type="entry name" value="DUF724"/>
    <property type="match status" value="1"/>
</dbReference>
<feature type="compositionally biased region" description="Low complexity" evidence="3">
    <location>
        <begin position="26"/>
        <end position="40"/>
    </location>
</feature>
<keyword evidence="5" id="KW-1185">Reference proteome</keyword>
<keyword evidence="1" id="KW-0813">Transport</keyword>
<accession>A0AAD8RJF8</accession>
<keyword evidence="2" id="KW-0341">Growth regulation</keyword>
<dbReference type="Proteomes" id="UP001231189">
    <property type="component" value="Unassembled WGS sequence"/>
</dbReference>
<gene>
    <name evidence="4" type="ORF">QYE76_000534</name>
</gene>
<dbReference type="EMBL" id="JAUUTY010000005">
    <property type="protein sequence ID" value="KAK1626219.1"/>
    <property type="molecule type" value="Genomic_DNA"/>
</dbReference>
<dbReference type="InterPro" id="IPR007930">
    <property type="entry name" value="DUF724"/>
</dbReference>
<reference evidence="4" key="1">
    <citation type="submission" date="2023-07" db="EMBL/GenBank/DDBJ databases">
        <title>A chromosome-level genome assembly of Lolium multiflorum.</title>
        <authorList>
            <person name="Chen Y."/>
            <person name="Copetti D."/>
            <person name="Kolliker R."/>
            <person name="Studer B."/>
        </authorList>
    </citation>
    <scope>NUCLEOTIDE SEQUENCE</scope>
    <source>
        <strain evidence="4">02402/16</strain>
        <tissue evidence="4">Leaf</tissue>
    </source>
</reference>
<proteinExistence type="predicted"/>
<protein>
    <submittedName>
        <fullName evidence="4">Uncharacterized protein</fullName>
    </submittedName>
</protein>
<evidence type="ECO:0000256" key="1">
    <source>
        <dbReference type="ARBA" id="ARBA00022448"/>
    </source>
</evidence>
<evidence type="ECO:0000256" key="2">
    <source>
        <dbReference type="ARBA" id="ARBA00022604"/>
    </source>
</evidence>
<name>A0AAD8RJF8_LOLMU</name>
<organism evidence="4 5">
    <name type="scientific">Lolium multiflorum</name>
    <name type="common">Italian ryegrass</name>
    <name type="synonym">Lolium perenne subsp. multiflorum</name>
    <dbReference type="NCBI Taxonomy" id="4521"/>
    <lineage>
        <taxon>Eukaryota</taxon>
        <taxon>Viridiplantae</taxon>
        <taxon>Streptophyta</taxon>
        <taxon>Embryophyta</taxon>
        <taxon>Tracheophyta</taxon>
        <taxon>Spermatophyta</taxon>
        <taxon>Magnoliopsida</taxon>
        <taxon>Liliopsida</taxon>
        <taxon>Poales</taxon>
        <taxon>Poaceae</taxon>
        <taxon>BOP clade</taxon>
        <taxon>Pooideae</taxon>
        <taxon>Poodae</taxon>
        <taxon>Poeae</taxon>
        <taxon>Poeae Chloroplast Group 2 (Poeae type)</taxon>
        <taxon>Loliodinae</taxon>
        <taxon>Loliinae</taxon>
        <taxon>Lolium</taxon>
    </lineage>
</organism>
<sequence>MHEPAASLSRPPPGRRRRLLLPPRPTATRRPSLSAAAGRGPDLGAGLGPGPRASAPAMAPVSVWLWRWWRHSLRQIDEGEKRVFAVAFHGRSSTDVQVFSVHGYLFSGRRTETYLRRSVHVAKPKNGDDNVELYYNVAAGCGMLSETDTVNSVGPMTTPKDIGGPQHAVSQQGHGPAMDSESFPIHHLPFRKTSPVWARIEAMEIFSEMPQRPNLSEFQQHGPEVHEGMTLGLMLSFATLAESICTLDVHQDDIGRVFEEKKQGPSLLEENGFDVRVLRSRLEALLCT</sequence>
<evidence type="ECO:0000256" key="3">
    <source>
        <dbReference type="SAM" id="MobiDB-lite"/>
    </source>
</evidence>
<evidence type="ECO:0000313" key="4">
    <source>
        <dbReference type="EMBL" id="KAK1626219.1"/>
    </source>
</evidence>
<feature type="region of interest" description="Disordered" evidence="3">
    <location>
        <begin position="1"/>
        <end position="52"/>
    </location>
</feature>
<dbReference type="AlphaFoldDB" id="A0AAD8RJF8"/>